<dbReference type="InterPro" id="IPR012338">
    <property type="entry name" value="Beta-lactam/transpept-like"/>
</dbReference>
<feature type="domain" description="Beta-lactamase-related" evidence="3">
    <location>
        <begin position="41"/>
        <end position="342"/>
    </location>
</feature>
<keyword evidence="2" id="KW-0732">Signal</keyword>
<reference evidence="5" key="1">
    <citation type="journal article" date="2019" name="Int. J. Syst. Evol. Microbiol.">
        <title>The Global Catalogue of Microorganisms (GCM) 10K type strain sequencing project: providing services to taxonomists for standard genome sequencing and annotation.</title>
        <authorList>
            <consortium name="The Broad Institute Genomics Platform"/>
            <consortium name="The Broad Institute Genome Sequencing Center for Infectious Disease"/>
            <person name="Wu L."/>
            <person name="Ma J."/>
        </authorList>
    </citation>
    <scope>NUCLEOTIDE SEQUENCE [LARGE SCALE GENOMIC DNA]</scope>
    <source>
        <strain evidence="5">JCM 11117</strain>
    </source>
</reference>
<evidence type="ECO:0000313" key="4">
    <source>
        <dbReference type="EMBL" id="GAA0941816.1"/>
    </source>
</evidence>
<dbReference type="Proteomes" id="UP001499967">
    <property type="component" value="Unassembled WGS sequence"/>
</dbReference>
<protein>
    <submittedName>
        <fullName evidence="4">Serine hydrolase domain-containing protein</fullName>
    </submittedName>
</protein>
<gene>
    <name evidence="4" type="ORF">GCM10009559_37580</name>
</gene>
<dbReference type="SUPFAM" id="SSF56601">
    <property type="entry name" value="beta-lactamase/transpeptidase-like"/>
    <property type="match status" value="1"/>
</dbReference>
<feature type="transmembrane region" description="Helical" evidence="1">
    <location>
        <begin position="449"/>
        <end position="471"/>
    </location>
</feature>
<dbReference type="RefSeq" id="WP_343942751.1">
    <property type="nucleotide sequence ID" value="NZ_BAAAHP010000105.1"/>
</dbReference>
<feature type="transmembrane region" description="Helical" evidence="1">
    <location>
        <begin position="371"/>
        <end position="395"/>
    </location>
</feature>
<dbReference type="EMBL" id="BAAAHP010000105">
    <property type="protein sequence ID" value="GAA0941816.1"/>
    <property type="molecule type" value="Genomic_DNA"/>
</dbReference>
<keyword evidence="1" id="KW-0812">Transmembrane</keyword>
<dbReference type="PANTHER" id="PTHR46825">
    <property type="entry name" value="D-ALANYL-D-ALANINE-CARBOXYPEPTIDASE/ENDOPEPTIDASE AMPH"/>
    <property type="match status" value="1"/>
</dbReference>
<dbReference type="PANTHER" id="PTHR46825:SF8">
    <property type="entry name" value="BETA-LACTAMASE-RELATED"/>
    <property type="match status" value="1"/>
</dbReference>
<proteinExistence type="predicted"/>
<dbReference type="Pfam" id="PF00144">
    <property type="entry name" value="Beta-lactamase"/>
    <property type="match status" value="1"/>
</dbReference>
<organism evidence="4 5">
    <name type="scientific">Pseudonocardia zijingensis</name>
    <dbReference type="NCBI Taxonomy" id="153376"/>
    <lineage>
        <taxon>Bacteria</taxon>
        <taxon>Bacillati</taxon>
        <taxon>Actinomycetota</taxon>
        <taxon>Actinomycetes</taxon>
        <taxon>Pseudonocardiales</taxon>
        <taxon>Pseudonocardiaceae</taxon>
        <taxon>Pseudonocardia</taxon>
    </lineage>
</organism>
<sequence>MMRSAGLIALVIAPLTISISAPVSVAAVPETAAEPSAATVAEVVQARVGATRLPGVAVAVVHDGRVVHVAGYGHGPGGEPVDENTPMRLGGASESFTATALAQLAGPGFVPLDDPVVAHLPEFTTADPRSARITVRQLLDHTSGLPATVPAGEPRSLEEAVAGLRDVTLVAEPGERRVRSEAGYQVAARLLEVRTKRPFAESLHDRVLFQTGMLDTAATAGTRDPVPGLVDGHDRFLGLSRAQQEPDRFVNGSGGIVAPAQDVATWLGFNAGYGLRTVLAGDGLREVQRLGWEDRSGGAGPPELWLRGRTATSSATLVLLPDTRYGVAVLANSREPLDAGTGAGPSEVDALAADLVALTRGDTPAAPGPPIAFLAELLLVAVAMTAMLVAAVALLRSGRWARRFAGGGLTPPLLRLLPYLLPLVLLAFLPRLAAPLVGGGTFADLAEVWLTALVAAEVVAACGLVVAAARLRALVRVSPRTAR</sequence>
<feature type="chain" id="PRO_5045548600" evidence="2">
    <location>
        <begin position="27"/>
        <end position="483"/>
    </location>
</feature>
<keyword evidence="1" id="KW-0472">Membrane</keyword>
<dbReference type="GO" id="GO:0016787">
    <property type="term" value="F:hydrolase activity"/>
    <property type="evidence" value="ECO:0007669"/>
    <property type="project" value="UniProtKB-KW"/>
</dbReference>
<name>A0ABP4AZK3_9PSEU</name>
<feature type="signal peptide" evidence="2">
    <location>
        <begin position="1"/>
        <end position="26"/>
    </location>
</feature>
<dbReference type="Gene3D" id="3.40.710.10">
    <property type="entry name" value="DD-peptidase/beta-lactamase superfamily"/>
    <property type="match status" value="1"/>
</dbReference>
<keyword evidence="4" id="KW-0378">Hydrolase</keyword>
<feature type="transmembrane region" description="Helical" evidence="1">
    <location>
        <begin position="416"/>
        <end position="437"/>
    </location>
</feature>
<dbReference type="InterPro" id="IPR050491">
    <property type="entry name" value="AmpC-like"/>
</dbReference>
<accession>A0ABP4AZK3</accession>
<keyword evidence="5" id="KW-1185">Reference proteome</keyword>
<evidence type="ECO:0000313" key="5">
    <source>
        <dbReference type="Proteomes" id="UP001499967"/>
    </source>
</evidence>
<dbReference type="InterPro" id="IPR001466">
    <property type="entry name" value="Beta-lactam-related"/>
</dbReference>
<keyword evidence="1" id="KW-1133">Transmembrane helix</keyword>
<evidence type="ECO:0000256" key="2">
    <source>
        <dbReference type="SAM" id="SignalP"/>
    </source>
</evidence>
<comment type="caution">
    <text evidence="4">The sequence shown here is derived from an EMBL/GenBank/DDBJ whole genome shotgun (WGS) entry which is preliminary data.</text>
</comment>
<evidence type="ECO:0000259" key="3">
    <source>
        <dbReference type="Pfam" id="PF00144"/>
    </source>
</evidence>
<evidence type="ECO:0000256" key="1">
    <source>
        <dbReference type="SAM" id="Phobius"/>
    </source>
</evidence>